<dbReference type="Proteomes" id="UP000663868">
    <property type="component" value="Unassembled WGS sequence"/>
</dbReference>
<protein>
    <submittedName>
        <fullName evidence="1">Uncharacterized protein</fullName>
    </submittedName>
</protein>
<comment type="caution">
    <text evidence="1">The sequence shown here is derived from an EMBL/GenBank/DDBJ whole genome shotgun (WGS) entry which is preliminary data.</text>
</comment>
<reference evidence="1" key="1">
    <citation type="submission" date="2021-02" db="EMBL/GenBank/DDBJ databases">
        <authorList>
            <person name="Nowell W R."/>
        </authorList>
    </citation>
    <scope>NUCLEOTIDE SEQUENCE</scope>
</reference>
<name>A0A820JT44_9BILA</name>
<dbReference type="EMBL" id="CAJOBB010016286">
    <property type="protein sequence ID" value="CAF4326604.1"/>
    <property type="molecule type" value="Genomic_DNA"/>
</dbReference>
<accession>A0A820JT44</accession>
<dbReference type="AlphaFoldDB" id="A0A820JT44"/>
<proteinExistence type="predicted"/>
<sequence length="132" mass="15865">MDTTYSHRQQFVREMKFIKDIVELYPALSITNLLIREINLRRNPFGGDIVKTLTSVCAKLIKYVDHPRKEDIAEEEQSFFILEHMIMKRFKHSKRLLLNYDVIDAHPMIQVQSIDKNFSMFYHSQKDRFAYH</sequence>
<evidence type="ECO:0000313" key="1">
    <source>
        <dbReference type="EMBL" id="CAF4326604.1"/>
    </source>
</evidence>
<gene>
    <name evidence="1" type="ORF">KXQ929_LOCUS46933</name>
</gene>
<evidence type="ECO:0000313" key="2">
    <source>
        <dbReference type="Proteomes" id="UP000663868"/>
    </source>
</evidence>
<organism evidence="1 2">
    <name type="scientific">Adineta steineri</name>
    <dbReference type="NCBI Taxonomy" id="433720"/>
    <lineage>
        <taxon>Eukaryota</taxon>
        <taxon>Metazoa</taxon>
        <taxon>Spiralia</taxon>
        <taxon>Gnathifera</taxon>
        <taxon>Rotifera</taxon>
        <taxon>Eurotatoria</taxon>
        <taxon>Bdelloidea</taxon>
        <taxon>Adinetida</taxon>
        <taxon>Adinetidae</taxon>
        <taxon>Adineta</taxon>
    </lineage>
</organism>